<dbReference type="InterPro" id="IPR051551">
    <property type="entry name" value="Autotransporter_adhesion"/>
</dbReference>
<dbReference type="Gene3D" id="2.40.128.130">
    <property type="entry name" value="Autotransporter beta-domain"/>
    <property type="match status" value="1"/>
</dbReference>
<keyword evidence="4" id="KW-1185">Reference proteome</keyword>
<dbReference type="SUPFAM" id="SSF103515">
    <property type="entry name" value="Autotransporter"/>
    <property type="match status" value="1"/>
</dbReference>
<feature type="signal peptide" evidence="1">
    <location>
        <begin position="1"/>
        <end position="39"/>
    </location>
</feature>
<gene>
    <name evidence="3" type="ORF">CKA38_14385</name>
</gene>
<dbReference type="InterPro" id="IPR006626">
    <property type="entry name" value="PbH1"/>
</dbReference>
<dbReference type="InterPro" id="IPR036709">
    <property type="entry name" value="Autotransporte_beta_dom_sf"/>
</dbReference>
<reference evidence="3 4" key="1">
    <citation type="journal article" date="2018" name="Syst. Appl. Microbiol.">
        <title>Ereboglobus luteus gen. nov. sp. nov. from cockroach guts, and new insights into the oxygen relationship of the genera Opitutus and Didymococcus (Verrucomicrobia: Opitutaceae).</title>
        <authorList>
            <person name="Tegtmeier D."/>
            <person name="Belitz A."/>
            <person name="Radek R."/>
            <person name="Heimerl T."/>
            <person name="Brune A."/>
        </authorList>
    </citation>
    <scope>NUCLEOTIDE SEQUENCE [LARGE SCALE GENOMIC DNA]</scope>
    <source>
        <strain evidence="3 4">Ho45</strain>
    </source>
</reference>
<dbReference type="PRINTS" id="PR01484">
    <property type="entry name" value="PRTACTNFAMLY"/>
</dbReference>
<feature type="domain" description="Autotransporter" evidence="2">
    <location>
        <begin position="2936"/>
        <end position="3207"/>
    </location>
</feature>
<dbReference type="SMART" id="SM00869">
    <property type="entry name" value="Autotransporter"/>
    <property type="match status" value="1"/>
</dbReference>
<dbReference type="Gene3D" id="2.160.20.20">
    <property type="match status" value="1"/>
</dbReference>
<sequence>MQNTNRNYHMNKPVRPPARGIVALFLSATLATLAVQLSAQTFSITSGTTNYDANASGTHVLSSGSVTGVSGSPAIRISATGVELQIGSGALADGGATTYAVRSATNSLINNAGLITGTGGITFDASGTVLNSGTIISSSDSAAGYSGVYGLHSILVDNKAGGVIQSANRAVWLNSGGTVRNAGAITSTGSVGILSNNINTLIDNASTGLITNGTYGVMLMYGGIVTNSGTIRATDAGGVGVYTNNAATLVSNTTGGLITGANYGVHLNSGGTVANSGTILGGANGVIILGSLGELTNSGLIEGINLSGVALYSTGTITNSGTIRAGSIGVGFNNSAARLNNLSGGLITDGTYGVQLAAGGTVTNSGSITGAITGVYSNSNVTLVSNATGGDISGGTYGVQLAAGGTVTNSGTITGGAGYGVYSAVGSALVDNTSGVINGDYGVSLSNGGTVRNSGTITGNSNPAVHGAVSILVDNKAGGVLQSTAGRGVYLASGGTVFNSGTIMSSSGNTNYGVRIVGATALVSNSTGGVIQGGGGVSLLNGGTVINSGTITGNSTSSSGVYGGVSILVDNKVDGMIQGANNAVLLTSGGTVTNFGTISGATGYGVRVDAGTALVSNTAGATIEGGVYAGGNTTVRNDGAITGNRGVYLEINSTLTGTGSINVTGTALTLANGYVYTNTLAPVGSLVGISFVGTGSLGNSGTITGTADTGVEAKNGVIAVTNNNGYIEGGTYGINLAQGGTVANTNSGTIQGVAGAGIIASGVAEIVNTSGALIVGGSTGIQLNAGGEVTNSSTISGGVTGHGILTAGGGAVISNTDSALITGGVTGVTMLAGGTVFNSGTILSDDDAGVYSAGDVVIENTAATSLIQGVVHGVYVEGVANVTNAGSISGDRAGIWLEGGGTVTNSGTIIGTDPDGSYGVFAFNDPVTIDNKQHAVIEGASAGVCLSTGGTVTNAGELLGGDFGLDVHEQATVTNSVGGLIQGDLGGVNLDGDATITNTGTIIGTSGYGIHNQRHPSDTVLTNNPGGLISGMDTGLLTQGDLTMTNSGTIIGTTNEGAKIYGEADITNNALIEGGAAGITLGAGGTVHNTNNSIIRGTAADSHGIHATGSPVDIRNDQYATITGGTTGVTLEAGGTVTNFGTIEGLDTANGIGVYGGVGGETVVNNAAVESLITGGYAGVHLAGDGEVANSGTILGTNAATSYGVHVDGSTVTITNESRGLIQGETAGAQFNGGNVINHGLIQGNEAGIHTTGVDLANNGTIIGTGADSIGIHATGGVVTGTNLTGGLIQGDQYGIKTDNSGSIDLANDGTIIGIDTSATNESTGIYSDGRADLANRGLIQGTGTGVYLGMSSDGSEITNSGTIIGVDGVGLHAEHRVDITNNTGGLIKGGVDGVVLADMGMVGRDSTVSNSGTIEGFNGAAIYIEQDGVVVDNLANGFIRGNTYGIQTDNRSISTLVTNAAGGWIDVGQYGVWLQSGTVINAGDINAGDIAVHIDDPSAYVENNPSGYIFGNTAVQLAQGGTVVNSGTIYGGNYGIDAGGEALVENTGGHIIGSTAVNLAAGGTVTNSGMIDGFDIGVQTDTGSVINSGTIIGVTSYGIQADAAVEVENTTASSLIQGGQTGVKLAQGGTVTNSGTILGDSDSGIYADADITVVENTGGQIQGGMNGVWLGGGGKVRNTGTILGTGTYGIYSGTNAEVKNEGGYIKGGLTGVHIAGSSTITNTGTIIGTGSAGIYSKDLAEVENTGGYVEGGQSGVRLADGGAVTNTGTIRGTGGTSDGIYSGNPATIINRADALIEGANEGVKLAAGGTVTNAGTIRSFGLLGDGISSNHSPGSMVVTNESTGLIQGAQSGIYTAGTLALTNSGTIIGTNDYGVYAGKSSLIENTTAGSLISGQTGVLLDAGGTVTNSGTILGIGNDGVSIANASGLVTNDGLIEGAAAVQLAFGGTVQNTGTIKGNTGVFGDGLNAPTVVENAAGALISATNLAIDLRSGGTVANSGTIISANSTGISAEGNATITNESTGLIQGGYGISLDAGGTIMNAGAITGATIGVVTDTVAVVVTNTIGGVISGGNYAVNLNADAANEVNLWNSSTLAGNLRIAGASSLLTLNGDAGTEQLYSNAVTGNTDFTGTLVKQGAGTWTLDKSFTLNMAQQMTTVDAGKLVVDWDQYQLNGSNVNIEADAILEVRTANTSGTTTLVNPLTGDGLLDLIGTATVNAPDVTFALDPAMGTAFSGTVGVGSAYGHKTVFDLATSEPALTNATLKLNANSETTLDANRIIGGLDLAGGTLLAKTDTTAAGLPPYRLDVDNLMSSAGGSKIGVDTETLSGINPPLPPGDGLNQNVFDMDVIPPDTLLSGTIVHGATSSIYDGATFDMVDSDGNALPSGTSTISFGQNGLNPVGVNSYGYNAIHKADGSGGGDIVLNYGLISIESVHATEMIILDPTGSLDKTLSAKLTGAGAGFEFRGAEAITLAHTGNDYTGSTFINESAWIIGGVTDVIASSTKVTLATVDTGFDLGGNNQRLQNLNGLGNIRLGDKTLTVANTETGLELSGEIDGTGNVTLTDDSEWTLTGENTYTGVTTIGTGAQLQLGSGGLSGMIDDASAVANSGTLTINRADDLVYGGTVTGAGVFIQRGDGTTHLTGANKIDGGLVVENGELVIGGTASGGDTTGWYSSTIAANARVDDGAWLSFNRSDEVIYDGVISGSGNVVTYGSGTLAIQKVQDYEGVTIVAQSTLRTGTTNAISKSDVVFLLDGTLDLNNNNQRIKNLYGDNGVIRYSTNNGTATAYTNLTVAGELDGTTTHYMNVDLVGKKSDTLTVAGLASGTHYVYFDPTTDPSLLSDPQRKYALEVVKLGVGSTAEFDSDGVESGMHTYKLYKGDGGLIMPNGDSYYLTGGDALSRAADAILLTAGVMGADWHYGLDNVHKRLGEIRVNLPTSSGNVWARVNNYRLNGAPDLAGSSFEQDSYGITAGGDMIFRREKAMLVAGAFFGMSRSERTFDDSRNQYGDGDTNTLGLGLYGLWLYDNAWFVDATLRVGRSTNELNARGVDGFISRGKYTNHVQSISVEAGRRFMNGIYWVEPSAQVAVAWINGADYTVSNGVSRDLEVRISDSDAWQYRGQVRTGADYGRWQPYVKVAMVKTDSHGGKVHVEGRSYQPWFDGWRFETGAGVGYLIDARSQVYFDYEYNKASDYERPWSLTLGYRRAW</sequence>
<dbReference type="InterPro" id="IPR011050">
    <property type="entry name" value="Pectin_lyase_fold/virulence"/>
</dbReference>
<dbReference type="Proteomes" id="UP000244896">
    <property type="component" value="Chromosome"/>
</dbReference>
<dbReference type="KEGG" id="elut:CKA38_14385"/>
<dbReference type="InterPro" id="IPR005546">
    <property type="entry name" value="Autotransporte_beta"/>
</dbReference>
<name>A0A2U8E608_9BACT</name>
<dbReference type="PANTHER" id="PTHR35037">
    <property type="entry name" value="C-TERMINAL REGION OF AIDA-LIKE PROTEIN"/>
    <property type="match status" value="1"/>
</dbReference>
<evidence type="ECO:0000259" key="2">
    <source>
        <dbReference type="PROSITE" id="PS51208"/>
    </source>
</evidence>
<protein>
    <recommendedName>
        <fullName evidence="2">Autotransporter domain-containing protein</fullName>
    </recommendedName>
</protein>
<dbReference type="SUPFAM" id="SSF51126">
    <property type="entry name" value="Pectin lyase-like"/>
    <property type="match status" value="2"/>
</dbReference>
<proteinExistence type="predicted"/>
<accession>A0A2U8E608</accession>
<evidence type="ECO:0000313" key="3">
    <source>
        <dbReference type="EMBL" id="AWI10281.1"/>
    </source>
</evidence>
<dbReference type="SMART" id="SM00710">
    <property type="entry name" value="PbH1"/>
    <property type="match status" value="16"/>
</dbReference>
<dbReference type="PANTHER" id="PTHR35037:SF2">
    <property type="match status" value="1"/>
</dbReference>
<dbReference type="EMBL" id="CP023004">
    <property type="protein sequence ID" value="AWI10281.1"/>
    <property type="molecule type" value="Genomic_DNA"/>
</dbReference>
<feature type="chain" id="PRO_5015933470" description="Autotransporter domain-containing protein" evidence="1">
    <location>
        <begin position="40"/>
        <end position="3207"/>
    </location>
</feature>
<evidence type="ECO:0000313" key="4">
    <source>
        <dbReference type="Proteomes" id="UP000244896"/>
    </source>
</evidence>
<evidence type="ECO:0000256" key="1">
    <source>
        <dbReference type="SAM" id="SignalP"/>
    </source>
</evidence>
<dbReference type="InterPro" id="IPR003991">
    <property type="entry name" value="Pertactin_virulence_factor"/>
</dbReference>
<organism evidence="3 4">
    <name type="scientific">Ereboglobus luteus</name>
    <dbReference type="NCBI Taxonomy" id="1796921"/>
    <lineage>
        <taxon>Bacteria</taxon>
        <taxon>Pseudomonadati</taxon>
        <taxon>Verrucomicrobiota</taxon>
        <taxon>Opitutia</taxon>
        <taxon>Opitutales</taxon>
        <taxon>Opitutaceae</taxon>
        <taxon>Ereboglobus</taxon>
    </lineage>
</organism>
<dbReference type="PROSITE" id="PS51208">
    <property type="entry name" value="AUTOTRANSPORTER"/>
    <property type="match status" value="1"/>
</dbReference>
<keyword evidence="1" id="KW-0732">Signal</keyword>
<dbReference type="InterPro" id="IPR012332">
    <property type="entry name" value="Autotransporter_pectin_lyase_C"/>
</dbReference>